<dbReference type="AlphaFoldDB" id="A0A5J5ESN9"/>
<sequence length="158" mass="17541">MDGRTYRAPGRRPKTAPVSIPAWSKSILMPTRDQLEFALEQAIGRDTMERLKNGEQVEITLLEGTSPATWHQGQFYAGHRSVHAFASMLIFARQDPVLWMVVAWVNGAFNVHAPPTNDGKKPDDRAHAIAMWRRSVDGRQWRAGPSLAGGGEPRGLLS</sequence>
<dbReference type="EMBL" id="VXIS01000149">
    <property type="protein sequence ID" value="KAA8900815.1"/>
    <property type="molecule type" value="Genomic_DNA"/>
</dbReference>
<keyword evidence="2" id="KW-1185">Reference proteome</keyword>
<accession>A0A5J5ESN9</accession>
<gene>
    <name evidence="1" type="ORF">FN846DRAFT_1022898</name>
</gene>
<organism evidence="1 2">
    <name type="scientific">Sphaerosporella brunnea</name>
    <dbReference type="NCBI Taxonomy" id="1250544"/>
    <lineage>
        <taxon>Eukaryota</taxon>
        <taxon>Fungi</taxon>
        <taxon>Dikarya</taxon>
        <taxon>Ascomycota</taxon>
        <taxon>Pezizomycotina</taxon>
        <taxon>Pezizomycetes</taxon>
        <taxon>Pezizales</taxon>
        <taxon>Pyronemataceae</taxon>
        <taxon>Sphaerosporella</taxon>
    </lineage>
</organism>
<reference evidence="1 2" key="1">
    <citation type="submission" date="2019-09" db="EMBL/GenBank/DDBJ databases">
        <title>Draft genome of the ectomycorrhizal ascomycete Sphaerosporella brunnea.</title>
        <authorList>
            <consortium name="DOE Joint Genome Institute"/>
            <person name="Benucci G.M."/>
            <person name="Marozzi G."/>
            <person name="Antonielli L."/>
            <person name="Sanchez S."/>
            <person name="Marco P."/>
            <person name="Wang X."/>
            <person name="Falini L.B."/>
            <person name="Barry K."/>
            <person name="Haridas S."/>
            <person name="Lipzen A."/>
            <person name="Labutti K."/>
            <person name="Grigoriev I.V."/>
            <person name="Murat C."/>
            <person name="Martin F."/>
            <person name="Albertini E."/>
            <person name="Donnini D."/>
            <person name="Bonito G."/>
        </authorList>
    </citation>
    <scope>NUCLEOTIDE SEQUENCE [LARGE SCALE GENOMIC DNA]</scope>
    <source>
        <strain evidence="1 2">Sb_GMNB300</strain>
    </source>
</reference>
<dbReference type="Proteomes" id="UP000326924">
    <property type="component" value="Unassembled WGS sequence"/>
</dbReference>
<protein>
    <submittedName>
        <fullName evidence="1">Uncharacterized protein</fullName>
    </submittedName>
</protein>
<evidence type="ECO:0000313" key="1">
    <source>
        <dbReference type="EMBL" id="KAA8900815.1"/>
    </source>
</evidence>
<name>A0A5J5ESN9_9PEZI</name>
<proteinExistence type="predicted"/>
<evidence type="ECO:0000313" key="2">
    <source>
        <dbReference type="Proteomes" id="UP000326924"/>
    </source>
</evidence>
<dbReference type="InParanoid" id="A0A5J5ESN9"/>
<comment type="caution">
    <text evidence="1">The sequence shown here is derived from an EMBL/GenBank/DDBJ whole genome shotgun (WGS) entry which is preliminary data.</text>
</comment>